<dbReference type="EMBL" id="JASCZI010092824">
    <property type="protein sequence ID" value="MED6152819.1"/>
    <property type="molecule type" value="Genomic_DNA"/>
</dbReference>
<evidence type="ECO:0000313" key="2">
    <source>
        <dbReference type="EMBL" id="MED6152819.1"/>
    </source>
</evidence>
<evidence type="ECO:0000256" key="1">
    <source>
        <dbReference type="SAM" id="MobiDB-lite"/>
    </source>
</evidence>
<evidence type="ECO:0000313" key="3">
    <source>
        <dbReference type="Proteomes" id="UP001341840"/>
    </source>
</evidence>
<feature type="compositionally biased region" description="Low complexity" evidence="1">
    <location>
        <begin position="301"/>
        <end position="315"/>
    </location>
</feature>
<protein>
    <submittedName>
        <fullName evidence="2">Uncharacterized protein</fullName>
    </submittedName>
</protein>
<gene>
    <name evidence="2" type="ORF">PIB30_095660</name>
</gene>
<feature type="region of interest" description="Disordered" evidence="1">
    <location>
        <begin position="296"/>
        <end position="318"/>
    </location>
</feature>
<proteinExistence type="predicted"/>
<sequence length="384" mass="42720">MGIPHGDPPLESQFKLPSPAPSSSVDFYAIYKKIITFLVKHRYGLVACFVAKHVGQQKHGPSRKTHRGQLIIALECGTNVILGCWWSRLVLGRKHEVTFDELVRSRLGVLGHENEAVSRLSHVGPNVVHPRSFSASLFKGVFRHARYPELNANFELKSGLINLLPRYHELTGEDPIRILRWYVQQLGELVEMSLELWRLLFPFFLKGKQKIGLSPNDKALIDASSGSCLLVKTPEEARELIENIVDASQHFRTRSTASSSKGVFGVTPNKSLDLAKAMGDIASVLKDIREAGLVTQNINNTPTSSQPSSSSTLPSKPFPNAKGSINAISFHEDYLELEVVDDDEEEFLKMLEEISMNDDVGFEESEGIIKLGDGNQEDMPSMED</sequence>
<organism evidence="2 3">
    <name type="scientific">Stylosanthes scabra</name>
    <dbReference type="NCBI Taxonomy" id="79078"/>
    <lineage>
        <taxon>Eukaryota</taxon>
        <taxon>Viridiplantae</taxon>
        <taxon>Streptophyta</taxon>
        <taxon>Embryophyta</taxon>
        <taxon>Tracheophyta</taxon>
        <taxon>Spermatophyta</taxon>
        <taxon>Magnoliopsida</taxon>
        <taxon>eudicotyledons</taxon>
        <taxon>Gunneridae</taxon>
        <taxon>Pentapetalae</taxon>
        <taxon>rosids</taxon>
        <taxon>fabids</taxon>
        <taxon>Fabales</taxon>
        <taxon>Fabaceae</taxon>
        <taxon>Papilionoideae</taxon>
        <taxon>50 kb inversion clade</taxon>
        <taxon>dalbergioids sensu lato</taxon>
        <taxon>Dalbergieae</taxon>
        <taxon>Pterocarpus clade</taxon>
        <taxon>Stylosanthes</taxon>
    </lineage>
</organism>
<dbReference type="Proteomes" id="UP001341840">
    <property type="component" value="Unassembled WGS sequence"/>
</dbReference>
<comment type="caution">
    <text evidence="2">The sequence shown here is derived from an EMBL/GenBank/DDBJ whole genome shotgun (WGS) entry which is preliminary data.</text>
</comment>
<name>A0ABU6TWD3_9FABA</name>
<reference evidence="2 3" key="1">
    <citation type="journal article" date="2023" name="Plants (Basel)">
        <title>Bridging the Gap: Combining Genomics and Transcriptomics Approaches to Understand Stylosanthes scabra, an Orphan Legume from the Brazilian Caatinga.</title>
        <authorList>
            <person name="Ferreira-Neto J.R.C."/>
            <person name="da Silva M.D."/>
            <person name="Binneck E."/>
            <person name="de Melo N.F."/>
            <person name="da Silva R.H."/>
            <person name="de Melo A.L.T.M."/>
            <person name="Pandolfi V."/>
            <person name="Bustamante F.O."/>
            <person name="Brasileiro-Vidal A.C."/>
            <person name="Benko-Iseppon A.M."/>
        </authorList>
    </citation>
    <scope>NUCLEOTIDE SEQUENCE [LARGE SCALE GENOMIC DNA]</scope>
    <source>
        <tissue evidence="2">Leaves</tissue>
    </source>
</reference>
<keyword evidence="3" id="KW-1185">Reference proteome</keyword>
<feature type="region of interest" description="Disordered" evidence="1">
    <location>
        <begin position="1"/>
        <end position="22"/>
    </location>
</feature>
<accession>A0ABU6TWD3</accession>
<feature type="region of interest" description="Disordered" evidence="1">
    <location>
        <begin position="362"/>
        <end position="384"/>
    </location>
</feature>